<sequence length="184" mass="21010">MASKFAEYKDTIDKALHDTQKPWTGWLAMAEEKTGVKRLYLFLGLLGFLALYLLFGYAAQLLCNTIGFLYPAYCSMKAIESPQKGDDTKWLTYWTVYALLSIVEYPSDLLLNWFPFYWLVKAIFFTWCFWPTGSNGSVLLYEKVIRPRFLQHQGEVDDAISNIAGAATKLVTQKLISGDSSKQE</sequence>
<evidence type="ECO:0000256" key="5">
    <source>
        <dbReference type="ARBA" id="ARBA00023136"/>
    </source>
</evidence>
<evidence type="ECO:0000256" key="1">
    <source>
        <dbReference type="ARBA" id="ARBA00004141"/>
    </source>
</evidence>
<accession>A0A1B6FIY9</accession>
<organism evidence="7">
    <name type="scientific">Cuerna arida</name>
    <dbReference type="NCBI Taxonomy" id="1464854"/>
    <lineage>
        <taxon>Eukaryota</taxon>
        <taxon>Metazoa</taxon>
        <taxon>Ecdysozoa</taxon>
        <taxon>Arthropoda</taxon>
        <taxon>Hexapoda</taxon>
        <taxon>Insecta</taxon>
        <taxon>Pterygota</taxon>
        <taxon>Neoptera</taxon>
        <taxon>Paraneoptera</taxon>
        <taxon>Hemiptera</taxon>
        <taxon>Auchenorrhyncha</taxon>
        <taxon>Membracoidea</taxon>
        <taxon>Cicadellidae</taxon>
        <taxon>Cicadellinae</taxon>
        <taxon>Proconiini</taxon>
        <taxon>Cuerna</taxon>
    </lineage>
</organism>
<evidence type="ECO:0000313" key="7">
    <source>
        <dbReference type="EMBL" id="JAS50165.1"/>
    </source>
</evidence>
<protein>
    <recommendedName>
        <fullName evidence="6">Receptor expression-enhancing protein</fullName>
    </recommendedName>
</protein>
<evidence type="ECO:0000256" key="4">
    <source>
        <dbReference type="ARBA" id="ARBA00022989"/>
    </source>
</evidence>
<comment type="subcellular location">
    <subcellularLocation>
        <location evidence="1 6">Membrane</location>
        <topology evidence="1 6">Multi-pass membrane protein</topology>
    </subcellularLocation>
</comment>
<dbReference type="InterPro" id="IPR004345">
    <property type="entry name" value="TB2_DP1_HVA22"/>
</dbReference>
<dbReference type="AlphaFoldDB" id="A0A1B6FIY9"/>
<comment type="similarity">
    <text evidence="2 6">Belongs to the DP1 family.</text>
</comment>
<evidence type="ECO:0000256" key="6">
    <source>
        <dbReference type="RuleBase" id="RU362006"/>
    </source>
</evidence>
<dbReference type="GO" id="GO:0016020">
    <property type="term" value="C:membrane"/>
    <property type="evidence" value="ECO:0007669"/>
    <property type="project" value="UniProtKB-SubCell"/>
</dbReference>
<feature type="transmembrane region" description="Helical" evidence="6">
    <location>
        <begin position="39"/>
        <end position="59"/>
    </location>
</feature>
<gene>
    <name evidence="7" type="ORF">g.11001</name>
</gene>
<dbReference type="Pfam" id="PF03134">
    <property type="entry name" value="TB2_DP1_HVA22"/>
    <property type="match status" value="1"/>
</dbReference>
<feature type="transmembrane region" description="Helical" evidence="6">
    <location>
        <begin position="116"/>
        <end position="141"/>
    </location>
</feature>
<evidence type="ECO:0000256" key="2">
    <source>
        <dbReference type="ARBA" id="ARBA00008573"/>
    </source>
</evidence>
<dbReference type="PANTHER" id="PTHR12300:SF161">
    <property type="entry name" value="RECEPTOR EXPRESSION-ENHANCING PROTEIN"/>
    <property type="match status" value="1"/>
</dbReference>
<keyword evidence="3 6" id="KW-0812">Transmembrane</keyword>
<dbReference type="PANTHER" id="PTHR12300">
    <property type="entry name" value="HVA22-LIKE PROTEINS"/>
    <property type="match status" value="1"/>
</dbReference>
<keyword evidence="4 6" id="KW-1133">Transmembrane helix</keyword>
<dbReference type="EMBL" id="GECZ01019604">
    <property type="protein sequence ID" value="JAS50165.1"/>
    <property type="molecule type" value="Transcribed_RNA"/>
</dbReference>
<proteinExistence type="inferred from homology"/>
<evidence type="ECO:0000256" key="3">
    <source>
        <dbReference type="ARBA" id="ARBA00022692"/>
    </source>
</evidence>
<name>A0A1B6FIY9_9HEMI</name>
<reference evidence="7" key="1">
    <citation type="submission" date="2015-11" db="EMBL/GenBank/DDBJ databases">
        <title>De novo transcriptome assembly of four potential Pierce s Disease insect vectors from Arizona vineyards.</title>
        <authorList>
            <person name="Tassone E.E."/>
        </authorList>
    </citation>
    <scope>NUCLEOTIDE SEQUENCE</scope>
</reference>
<keyword evidence="5 6" id="KW-0472">Membrane</keyword>